<keyword evidence="7 13" id="KW-0479">Metal-binding</keyword>
<comment type="cofactor">
    <cofactor evidence="1 13">
        <name>heme</name>
        <dbReference type="ChEBI" id="CHEBI:30413"/>
    </cofactor>
</comment>
<keyword evidence="12" id="KW-0472">Membrane</keyword>
<sequence length="494" mass="56511">MLAILTQELFAQISLKNTISVIIALLVLLAPLAQFGSHGLLGRVFDIPRGYRFLVSGRQMIRKASALHGINAFSLPTPKARIHFVSSKEHYRELTKAHPTHLSLHSAIKQMLSPYLIFGGFHVPEARTVEGMHVVRGIRSATVRLSYFSPMFFKIIQQDISKATMSKKQDDGYVQVAFPKLITNMILRSLTLFVIGEEAMNSPTFIDEAWKYRNRALFTAELCRLTPNWSHKLISYLVQGNESHRKYCFGVASTEVDKYIEESLISPDSVSKSRNASALEFMTRNHPPSWSRDRLIQEAAMAWMPSTVLASGIATNVIMDIFIHEEHIPALRAEIAEHLVDYDTLNADTMPFLESFMIESVRTHSYESTSVHRAALRNFTFSNGYTVPKGDWVEYNLQATFNNPALFPNPEVFDPYRHLNSGRKFRDVSVDWPMWGTPNLACPGRFMVERFVKNLVVYMLQEYDCKLLRKTKLNYGWRESEVPNPAVRLLMKRR</sequence>
<protein>
    <submittedName>
        <fullName evidence="14">Cytochrome P450</fullName>
    </submittedName>
</protein>
<evidence type="ECO:0000313" key="14">
    <source>
        <dbReference type="EMBL" id="KAF2009047.1"/>
    </source>
</evidence>
<evidence type="ECO:0000256" key="1">
    <source>
        <dbReference type="ARBA" id="ARBA00001971"/>
    </source>
</evidence>
<keyword evidence="10 13" id="KW-0408">Iron</keyword>
<dbReference type="EMBL" id="ML978080">
    <property type="protein sequence ID" value="KAF2009047.1"/>
    <property type="molecule type" value="Genomic_DNA"/>
</dbReference>
<dbReference type="GO" id="GO:0004497">
    <property type="term" value="F:monooxygenase activity"/>
    <property type="evidence" value="ECO:0007669"/>
    <property type="project" value="UniProtKB-KW"/>
</dbReference>
<evidence type="ECO:0000256" key="6">
    <source>
        <dbReference type="ARBA" id="ARBA00022692"/>
    </source>
</evidence>
<dbReference type="PANTHER" id="PTHR46206:SF5">
    <property type="entry name" value="P450, PUTATIVE (EUROFUNG)-RELATED"/>
    <property type="match status" value="1"/>
</dbReference>
<dbReference type="RefSeq" id="XP_033377386.1">
    <property type="nucleotide sequence ID" value="XM_033532847.1"/>
</dbReference>
<dbReference type="GeneID" id="54290244"/>
<evidence type="ECO:0000313" key="15">
    <source>
        <dbReference type="Proteomes" id="UP000799778"/>
    </source>
</evidence>
<keyword evidence="15" id="KW-1185">Reference proteome</keyword>
<dbReference type="InterPro" id="IPR001128">
    <property type="entry name" value="Cyt_P450"/>
</dbReference>
<dbReference type="PRINTS" id="PR00465">
    <property type="entry name" value="EP450IV"/>
</dbReference>
<dbReference type="GO" id="GO:0020037">
    <property type="term" value="F:heme binding"/>
    <property type="evidence" value="ECO:0007669"/>
    <property type="project" value="InterPro"/>
</dbReference>
<feature type="binding site" description="axial binding residue" evidence="13">
    <location>
        <position position="442"/>
    </location>
    <ligand>
        <name>heme</name>
        <dbReference type="ChEBI" id="CHEBI:30413"/>
    </ligand>
    <ligandPart>
        <name>Fe</name>
        <dbReference type="ChEBI" id="CHEBI:18248"/>
    </ligandPart>
</feature>
<evidence type="ECO:0000256" key="7">
    <source>
        <dbReference type="ARBA" id="ARBA00022723"/>
    </source>
</evidence>
<evidence type="ECO:0000256" key="10">
    <source>
        <dbReference type="ARBA" id="ARBA00023004"/>
    </source>
</evidence>
<evidence type="ECO:0000256" key="3">
    <source>
        <dbReference type="ARBA" id="ARBA00004685"/>
    </source>
</evidence>
<evidence type="ECO:0000256" key="4">
    <source>
        <dbReference type="ARBA" id="ARBA00010617"/>
    </source>
</evidence>
<keyword evidence="6" id="KW-0812">Transmembrane</keyword>
<dbReference type="InterPro" id="IPR036396">
    <property type="entry name" value="Cyt_P450_sf"/>
</dbReference>
<comment type="pathway">
    <text evidence="3">Mycotoxin biosynthesis.</text>
</comment>
<dbReference type="Gene3D" id="1.10.630.10">
    <property type="entry name" value="Cytochrome P450"/>
    <property type="match status" value="1"/>
</dbReference>
<keyword evidence="11" id="KW-0503">Monooxygenase</keyword>
<keyword evidence="8" id="KW-1133">Transmembrane helix</keyword>
<dbReference type="GO" id="GO:0016705">
    <property type="term" value="F:oxidoreductase activity, acting on paired donors, with incorporation or reduction of molecular oxygen"/>
    <property type="evidence" value="ECO:0007669"/>
    <property type="project" value="InterPro"/>
</dbReference>
<dbReference type="GO" id="GO:0016020">
    <property type="term" value="C:membrane"/>
    <property type="evidence" value="ECO:0007669"/>
    <property type="project" value="UniProtKB-SubCell"/>
</dbReference>
<keyword evidence="9" id="KW-0560">Oxidoreductase</keyword>
<proteinExistence type="inferred from homology"/>
<comment type="similarity">
    <text evidence="4">Belongs to the cytochrome P450 family.</text>
</comment>
<evidence type="ECO:0000256" key="11">
    <source>
        <dbReference type="ARBA" id="ARBA00023033"/>
    </source>
</evidence>
<dbReference type="Pfam" id="PF00067">
    <property type="entry name" value="p450"/>
    <property type="match status" value="1"/>
</dbReference>
<evidence type="ECO:0000256" key="8">
    <source>
        <dbReference type="ARBA" id="ARBA00022989"/>
    </source>
</evidence>
<reference evidence="14" key="1">
    <citation type="journal article" date="2020" name="Stud. Mycol.">
        <title>101 Dothideomycetes genomes: a test case for predicting lifestyles and emergence of pathogens.</title>
        <authorList>
            <person name="Haridas S."/>
            <person name="Albert R."/>
            <person name="Binder M."/>
            <person name="Bloem J."/>
            <person name="Labutti K."/>
            <person name="Salamov A."/>
            <person name="Andreopoulos B."/>
            <person name="Baker S."/>
            <person name="Barry K."/>
            <person name="Bills G."/>
            <person name="Bluhm B."/>
            <person name="Cannon C."/>
            <person name="Castanera R."/>
            <person name="Culley D."/>
            <person name="Daum C."/>
            <person name="Ezra D."/>
            <person name="Gonzalez J."/>
            <person name="Henrissat B."/>
            <person name="Kuo A."/>
            <person name="Liang C."/>
            <person name="Lipzen A."/>
            <person name="Lutzoni F."/>
            <person name="Magnuson J."/>
            <person name="Mondo S."/>
            <person name="Nolan M."/>
            <person name="Ohm R."/>
            <person name="Pangilinan J."/>
            <person name="Park H.-J."/>
            <person name="Ramirez L."/>
            <person name="Alfaro M."/>
            <person name="Sun H."/>
            <person name="Tritt A."/>
            <person name="Yoshinaga Y."/>
            <person name="Zwiers L.-H."/>
            <person name="Turgeon B."/>
            <person name="Goodwin S."/>
            <person name="Spatafora J."/>
            <person name="Crous P."/>
            <person name="Grigoriev I."/>
        </authorList>
    </citation>
    <scope>NUCLEOTIDE SEQUENCE</scope>
    <source>
        <strain evidence="14">CBS 175.79</strain>
    </source>
</reference>
<evidence type="ECO:0000256" key="13">
    <source>
        <dbReference type="PIRSR" id="PIRSR602403-1"/>
    </source>
</evidence>
<evidence type="ECO:0000256" key="9">
    <source>
        <dbReference type="ARBA" id="ARBA00023002"/>
    </source>
</evidence>
<evidence type="ECO:0000256" key="12">
    <source>
        <dbReference type="ARBA" id="ARBA00023136"/>
    </source>
</evidence>
<keyword evidence="5 13" id="KW-0349">Heme</keyword>
<accession>A0A6A5X8A7</accession>
<gene>
    <name evidence="14" type="ORF">BU24DRAFT_474517</name>
</gene>
<dbReference type="InterPro" id="IPR002403">
    <property type="entry name" value="Cyt_P450_E_grp-IV"/>
</dbReference>
<evidence type="ECO:0000256" key="2">
    <source>
        <dbReference type="ARBA" id="ARBA00004370"/>
    </source>
</evidence>
<dbReference type="PANTHER" id="PTHR46206">
    <property type="entry name" value="CYTOCHROME P450"/>
    <property type="match status" value="1"/>
</dbReference>
<organism evidence="14 15">
    <name type="scientific">Aaosphaeria arxii CBS 175.79</name>
    <dbReference type="NCBI Taxonomy" id="1450172"/>
    <lineage>
        <taxon>Eukaryota</taxon>
        <taxon>Fungi</taxon>
        <taxon>Dikarya</taxon>
        <taxon>Ascomycota</taxon>
        <taxon>Pezizomycotina</taxon>
        <taxon>Dothideomycetes</taxon>
        <taxon>Pleosporomycetidae</taxon>
        <taxon>Pleosporales</taxon>
        <taxon>Pleosporales incertae sedis</taxon>
        <taxon>Aaosphaeria</taxon>
    </lineage>
</organism>
<evidence type="ECO:0000256" key="5">
    <source>
        <dbReference type="ARBA" id="ARBA00022617"/>
    </source>
</evidence>
<dbReference type="Proteomes" id="UP000799778">
    <property type="component" value="Unassembled WGS sequence"/>
</dbReference>
<dbReference type="GO" id="GO:0005506">
    <property type="term" value="F:iron ion binding"/>
    <property type="evidence" value="ECO:0007669"/>
    <property type="project" value="InterPro"/>
</dbReference>
<dbReference type="OrthoDB" id="1470350at2759"/>
<dbReference type="SUPFAM" id="SSF48264">
    <property type="entry name" value="Cytochrome P450"/>
    <property type="match status" value="1"/>
</dbReference>
<name>A0A6A5X8A7_9PLEO</name>
<dbReference type="AlphaFoldDB" id="A0A6A5X8A7"/>
<comment type="subcellular location">
    <subcellularLocation>
        <location evidence="2">Membrane</location>
    </subcellularLocation>
</comment>